<dbReference type="AlphaFoldDB" id="A0A6C0E8R8"/>
<proteinExistence type="predicted"/>
<dbReference type="EMBL" id="MN739747">
    <property type="protein sequence ID" value="QHT24659.1"/>
    <property type="molecule type" value="Genomic_DNA"/>
</dbReference>
<dbReference type="Gene3D" id="1.25.40.20">
    <property type="entry name" value="Ankyrin repeat-containing domain"/>
    <property type="match status" value="1"/>
</dbReference>
<reference evidence="1" key="1">
    <citation type="journal article" date="2020" name="Nature">
        <title>Giant virus diversity and host interactions through global metagenomics.</title>
        <authorList>
            <person name="Schulz F."/>
            <person name="Roux S."/>
            <person name="Paez-Espino D."/>
            <person name="Jungbluth S."/>
            <person name="Walsh D.A."/>
            <person name="Denef V.J."/>
            <person name="McMahon K.D."/>
            <person name="Konstantinidis K.T."/>
            <person name="Eloe-Fadrosh E.A."/>
            <person name="Kyrpides N.C."/>
            <person name="Woyke T."/>
        </authorList>
    </citation>
    <scope>NUCLEOTIDE SEQUENCE</scope>
    <source>
        <strain evidence="1">GVMAG-M-3300023179-150</strain>
    </source>
</reference>
<dbReference type="PANTHER" id="PTHR46586">
    <property type="entry name" value="ANKYRIN REPEAT-CONTAINING PROTEIN"/>
    <property type="match status" value="1"/>
</dbReference>
<sequence>MPLYAACNEDNSEKNIVFLESIEKITQRSLDNKFFRIAITSNMCKKLIYCSYKSLKPFIIMSDKYYLYDIRILKKFNFKITDSYINNCDNVEILSYLKATNKILKCPEYALFTATAHHNINVLEWWKNSGFPLKYNSKLLDTLYCNTDMLDWWKNSGLELEYSEDVLDYASRYGYIDILDWWLNSGLELKYSEDALNNASNYDHIDVLEWWFNSGLPLKYDERALDLASSNGHVDVLEWWKNSGLKLKYTQYSMIWASDNGHIDVLKWWDNSGLLD</sequence>
<dbReference type="InterPro" id="IPR052050">
    <property type="entry name" value="SecEffector_AnkRepeat"/>
</dbReference>
<evidence type="ECO:0008006" key="2">
    <source>
        <dbReference type="Google" id="ProtNLM"/>
    </source>
</evidence>
<organism evidence="1">
    <name type="scientific">viral metagenome</name>
    <dbReference type="NCBI Taxonomy" id="1070528"/>
    <lineage>
        <taxon>unclassified sequences</taxon>
        <taxon>metagenomes</taxon>
        <taxon>organismal metagenomes</taxon>
    </lineage>
</organism>
<accession>A0A6C0E8R8</accession>
<protein>
    <recommendedName>
        <fullName evidence="2">Ankyrin repeat protein</fullName>
    </recommendedName>
</protein>
<dbReference type="PANTHER" id="PTHR46586:SF3">
    <property type="entry name" value="ANKYRIN REPEAT-CONTAINING PROTEIN"/>
    <property type="match status" value="1"/>
</dbReference>
<dbReference type="InterPro" id="IPR036770">
    <property type="entry name" value="Ankyrin_rpt-contain_sf"/>
</dbReference>
<dbReference type="SUPFAM" id="SSF140860">
    <property type="entry name" value="Pseudo ankyrin repeat-like"/>
    <property type="match status" value="1"/>
</dbReference>
<name>A0A6C0E8R8_9ZZZZ</name>
<evidence type="ECO:0000313" key="1">
    <source>
        <dbReference type="EMBL" id="QHT24659.1"/>
    </source>
</evidence>